<comment type="caution">
    <text evidence="2">The sequence shown here is derived from an EMBL/GenBank/DDBJ whole genome shotgun (WGS) entry which is preliminary data.</text>
</comment>
<evidence type="ECO:0000313" key="2">
    <source>
        <dbReference type="EMBL" id="EEE07649.1"/>
    </source>
</evidence>
<dbReference type="EMBL" id="ACFC01000003">
    <property type="protein sequence ID" value="EEE07649.1"/>
    <property type="molecule type" value="Genomic_DNA"/>
</dbReference>
<organism evidence="2 3">
    <name type="scientific">Burkholderia multivorans CGD2</name>
    <dbReference type="NCBI Taxonomy" id="513052"/>
    <lineage>
        <taxon>Bacteria</taxon>
        <taxon>Pseudomonadati</taxon>
        <taxon>Pseudomonadota</taxon>
        <taxon>Betaproteobacteria</taxon>
        <taxon>Burkholderiales</taxon>
        <taxon>Burkholderiaceae</taxon>
        <taxon>Burkholderia</taxon>
        <taxon>Burkholderia cepacia complex</taxon>
    </lineage>
</organism>
<feature type="compositionally biased region" description="Basic and acidic residues" evidence="1">
    <location>
        <begin position="25"/>
        <end position="41"/>
    </location>
</feature>
<sequence length="41" mass="4777">MRWLHPPKTATTDRAGVRSTRKGLNRKESLADELSRRTRID</sequence>
<accession>B9BLY9</accession>
<feature type="region of interest" description="Disordered" evidence="1">
    <location>
        <begin position="1"/>
        <end position="41"/>
    </location>
</feature>
<proteinExistence type="predicted"/>
<evidence type="ECO:0000256" key="1">
    <source>
        <dbReference type="SAM" id="MobiDB-lite"/>
    </source>
</evidence>
<dbReference type="AlphaFoldDB" id="B9BLY9"/>
<gene>
    <name evidence="2" type="ORF">BURMUCGD2_1858</name>
</gene>
<dbReference type="Proteomes" id="UP000004535">
    <property type="component" value="Unassembled WGS sequence"/>
</dbReference>
<name>B9BLY9_9BURK</name>
<reference evidence="2 3" key="1">
    <citation type="journal article" date="2012" name="J. Bacteriol.">
        <title>Draft Genome Sequence Determination for Cystic Fibrosis and Chronic Granulomatous Disease Burkholderia multivorans Isolates.</title>
        <authorList>
            <person name="Varga J.J."/>
            <person name="Losada L."/>
            <person name="Zelazny A.M."/>
            <person name="Brinkac L."/>
            <person name="Harkins D."/>
            <person name="Radune D."/>
            <person name="Hostetler J."/>
            <person name="Sampaio E.P."/>
            <person name="Ronning C.M."/>
            <person name="Nierman W.C."/>
            <person name="Greenberg D.E."/>
            <person name="Holland S.M."/>
            <person name="Goldberg J.B."/>
        </authorList>
    </citation>
    <scope>NUCLEOTIDE SEQUENCE [LARGE SCALE GENOMIC DNA]</scope>
    <source>
        <strain evidence="2 3">CGD2</strain>
    </source>
</reference>
<evidence type="ECO:0000313" key="3">
    <source>
        <dbReference type="Proteomes" id="UP000004535"/>
    </source>
</evidence>
<protein>
    <submittedName>
        <fullName evidence="2">Uncharacterized protein</fullName>
    </submittedName>
</protein>